<protein>
    <recommendedName>
        <fullName evidence="3">NlpC/P60 domain-containing protein</fullName>
    </recommendedName>
</protein>
<proteinExistence type="predicted"/>
<gene>
    <name evidence="1" type="ORF">DF183_15305</name>
</gene>
<dbReference type="RefSeq" id="WP_109089516.1">
    <property type="nucleotide sequence ID" value="NZ_QEXO01000004.1"/>
</dbReference>
<sequence length="138" mass="15370">MIKALDRFVGRPHCADQYDCADLAVEVAREVFARDVALPTARPRPQGQRGQAVAIRAMADELAFEVTEPVDGDLVLMQSAGQELPGHIGTYFFVNHQAHVLHTSVALGYASLHKLRALPAFNLRVVGFYRWKDQDEQN</sequence>
<dbReference type="AlphaFoldDB" id="A0A2U2BGQ0"/>
<evidence type="ECO:0008006" key="3">
    <source>
        <dbReference type="Google" id="ProtNLM"/>
    </source>
</evidence>
<accession>A0A2U2BGQ0</accession>
<reference evidence="1 2" key="1">
    <citation type="submission" date="2018-05" db="EMBL/GenBank/DDBJ databases">
        <title>Genome Sequence of an Efficient Indole-Degrading Bacterium, Alcaligenes sp.YBY.</title>
        <authorList>
            <person name="Yang B."/>
        </authorList>
    </citation>
    <scope>NUCLEOTIDE SEQUENCE [LARGE SCALE GENOMIC DNA]</scope>
    <source>
        <strain evidence="1 2">YBY</strain>
    </source>
</reference>
<dbReference type="Proteomes" id="UP000245216">
    <property type="component" value="Unassembled WGS sequence"/>
</dbReference>
<dbReference type="EMBL" id="QEXO01000004">
    <property type="protein sequence ID" value="PWE13194.1"/>
    <property type="molecule type" value="Genomic_DNA"/>
</dbReference>
<organism evidence="1 2">
    <name type="scientific">Alcaligenes faecalis</name>
    <dbReference type="NCBI Taxonomy" id="511"/>
    <lineage>
        <taxon>Bacteria</taxon>
        <taxon>Pseudomonadati</taxon>
        <taxon>Pseudomonadota</taxon>
        <taxon>Betaproteobacteria</taxon>
        <taxon>Burkholderiales</taxon>
        <taxon>Alcaligenaceae</taxon>
        <taxon>Alcaligenes</taxon>
    </lineage>
</organism>
<evidence type="ECO:0000313" key="1">
    <source>
        <dbReference type="EMBL" id="PWE13194.1"/>
    </source>
</evidence>
<evidence type="ECO:0000313" key="2">
    <source>
        <dbReference type="Proteomes" id="UP000245216"/>
    </source>
</evidence>
<reference evidence="1 2" key="2">
    <citation type="submission" date="2018-05" db="EMBL/GenBank/DDBJ databases">
        <authorList>
            <person name="Lanie J.A."/>
            <person name="Ng W.-L."/>
            <person name="Kazmierczak K.M."/>
            <person name="Andrzejewski T.M."/>
            <person name="Davidsen T.M."/>
            <person name="Wayne K.J."/>
            <person name="Tettelin H."/>
            <person name="Glass J.I."/>
            <person name="Rusch D."/>
            <person name="Podicherti R."/>
            <person name="Tsui H.-C.T."/>
            <person name="Winkler M.E."/>
        </authorList>
    </citation>
    <scope>NUCLEOTIDE SEQUENCE [LARGE SCALE GENOMIC DNA]</scope>
    <source>
        <strain evidence="1 2">YBY</strain>
    </source>
</reference>
<comment type="caution">
    <text evidence="1">The sequence shown here is derived from an EMBL/GenBank/DDBJ whole genome shotgun (WGS) entry which is preliminary data.</text>
</comment>
<name>A0A2U2BGQ0_ALCFA</name>